<dbReference type="Pfam" id="PF06422">
    <property type="entry name" value="PDR_CDR"/>
    <property type="match status" value="1"/>
</dbReference>
<evidence type="ECO:0000313" key="12">
    <source>
        <dbReference type="Proteomes" id="UP000504636"/>
    </source>
</evidence>
<keyword evidence="4 9" id="KW-0812">Transmembrane</keyword>
<keyword evidence="3" id="KW-0813">Transport</keyword>
<dbReference type="Pfam" id="PF19055">
    <property type="entry name" value="ABC2_membrane_7"/>
    <property type="match status" value="1"/>
</dbReference>
<evidence type="ECO:0000256" key="6">
    <source>
        <dbReference type="ARBA" id="ARBA00022840"/>
    </source>
</evidence>
<evidence type="ECO:0000313" key="11">
    <source>
        <dbReference type="EMBL" id="KAF2806142.1"/>
    </source>
</evidence>
<dbReference type="SUPFAM" id="SSF52540">
    <property type="entry name" value="P-loop containing nucleoside triphosphate hydrolases"/>
    <property type="match status" value="2"/>
</dbReference>
<accession>A0A6A6YBF5</accession>
<dbReference type="PROSITE" id="PS00211">
    <property type="entry name" value="ABC_TRANSPORTER_1"/>
    <property type="match status" value="1"/>
</dbReference>
<dbReference type="Pfam" id="PF00005">
    <property type="entry name" value="ABC_tran"/>
    <property type="match status" value="2"/>
</dbReference>
<feature type="transmembrane region" description="Helical" evidence="9">
    <location>
        <begin position="1293"/>
        <end position="1314"/>
    </location>
</feature>
<comment type="similarity">
    <text evidence="2">Belongs to the ABC transporter superfamily. ABCG family. PDR (TC 3.A.1.205) subfamily.</text>
</comment>
<keyword evidence="6" id="KW-0067">ATP-binding</keyword>
<evidence type="ECO:0000313" key="13">
    <source>
        <dbReference type="RefSeq" id="XP_033573106.1"/>
    </source>
</evidence>
<dbReference type="SMART" id="SM00382">
    <property type="entry name" value="AAA"/>
    <property type="match status" value="2"/>
</dbReference>
<dbReference type="InterPro" id="IPR003439">
    <property type="entry name" value="ABC_transporter-like_ATP-bd"/>
</dbReference>
<dbReference type="GO" id="GO:0016887">
    <property type="term" value="F:ATP hydrolysis activity"/>
    <property type="evidence" value="ECO:0007669"/>
    <property type="project" value="InterPro"/>
</dbReference>
<dbReference type="GO" id="GO:0016020">
    <property type="term" value="C:membrane"/>
    <property type="evidence" value="ECO:0007669"/>
    <property type="project" value="UniProtKB-SubCell"/>
</dbReference>
<reference evidence="13" key="3">
    <citation type="submission" date="2025-04" db="UniProtKB">
        <authorList>
            <consortium name="RefSeq"/>
        </authorList>
    </citation>
    <scope>IDENTIFICATION</scope>
    <source>
        <strain evidence="13">CBS 304.34</strain>
    </source>
</reference>
<evidence type="ECO:0000256" key="7">
    <source>
        <dbReference type="ARBA" id="ARBA00022989"/>
    </source>
</evidence>
<dbReference type="InterPro" id="IPR010929">
    <property type="entry name" value="PDR_CDR_ABC"/>
</dbReference>
<feature type="transmembrane region" description="Helical" evidence="9">
    <location>
        <begin position="523"/>
        <end position="541"/>
    </location>
</feature>
<evidence type="ECO:0000256" key="8">
    <source>
        <dbReference type="ARBA" id="ARBA00023136"/>
    </source>
</evidence>
<dbReference type="GeneID" id="54457929"/>
<reference evidence="13" key="2">
    <citation type="submission" date="2020-04" db="EMBL/GenBank/DDBJ databases">
        <authorList>
            <consortium name="NCBI Genome Project"/>
        </authorList>
    </citation>
    <scope>NUCLEOTIDE SEQUENCE</scope>
    <source>
        <strain evidence="13">CBS 304.34</strain>
    </source>
</reference>
<dbReference type="CDD" id="cd03233">
    <property type="entry name" value="ABCG_PDR_domain1"/>
    <property type="match status" value="1"/>
</dbReference>
<feature type="domain" description="ABC transporter" evidence="10">
    <location>
        <begin position="705"/>
        <end position="940"/>
    </location>
</feature>
<dbReference type="OrthoDB" id="245989at2759"/>
<keyword evidence="8 9" id="KW-0472">Membrane</keyword>
<dbReference type="InterPro" id="IPR043926">
    <property type="entry name" value="ABCG_dom"/>
</dbReference>
<gene>
    <name evidence="11 13" type="ORF">BDZ99DRAFT_423608</name>
</gene>
<dbReference type="RefSeq" id="XP_033573106.1">
    <property type="nucleotide sequence ID" value="XM_033717036.1"/>
</dbReference>
<evidence type="ECO:0000256" key="1">
    <source>
        <dbReference type="ARBA" id="ARBA00004141"/>
    </source>
</evidence>
<sequence length="1329" mass="147708">MLKEVSVAAPDLGRVMVKTLPRAIINTFGYDQAQWLRKRLPASLFGAKTVAQKRILHNVSGIVQSGEMLLVLGRPGSGCSTFLRTTANRSTLAVKGDLEFAGIPHNKFYEKHRRETIYLPEEDNHIPSLTVRQTLEFALRMSLPKTKHGRDVPPLAITLASMFGLDGVLDTAVGGGSIPGISGGERKRVSIAEVLASGSSLQCFDNSTKGLDSSTALDFVKALRTLTDVAQKTTLATLYQAGESIYQTFDKVIVLDQGHEVFFGPINAAKAYFEELGYIHEQGQTTSECLTAVTDPLRRRSRRGTLAAEIRTPQDLAEAFRRSSAFASLQSEIREFEKTKGESNLVASSTINRSYPAQVFECLRREFQLVNGKRKIQYQKWINTTVLCLIVGSEYFDISTDSVGAFTREGVVFYTIIANAWMQYPELFDAHSNRPVLERQSSLNMYRASAVAIARILVDIPLIGIQHAWFMVAFYFLTHHSVQYTAGDFFYFYLVLWLSTLNFANLLRMFAYYVPSIEDCFRFGGIASTTTVYFAGFLIPINKMEPIWSWIHYISPARYTYEALITNDFRTVDIACSNSLIPKLSQLKSANQVCPIRGAQPGQVNVPGLQYVESFGFSYSHKWRNVGILIAFSVAYMFVGVLGSEIMHFSAQGGIPVVYTRKEKDPVDTPMREKDVEKSAAVVALSLEKEAPDSASNTYTAGPSLVWKNLTVNLGEKTLLNSVSGYVRPGDLIALCGASGAGKTTLLTHLSLTNGAGNLTGDLEFGNKPLGKYFKKISGFAQQSDMHDGSATIREAFEFSALLRQSSIYSNQEKLAHVDHVLEVLDLKHLQHAVIESGLGVELSKRITIGVELAARPKILFADEPTSGLDSQGAASIINYLKQLSRDGQAVLVTVHQPSASLFRLFDKVLALSSNGEEIYFGPIRNLISYFEVHGAVAPPDVNPAEFVLDTIGAGIGGKSGTLAGDWSEKWRKSSHSQQLQSDIDHIRAEGAVWGDTDTMRAFNTSTLLQVILVTKRMLFNQWRKPSYIYSKIWVHVIQAILIGFTFFNLGTSPVDLQSRSFGAFALIFLVNTIVNPILARFFGNRLLWQVREGPSRAYGWVALCTSSILAELPAIVLTGTVYFLLWYFLSGLPFGESAIYVFILIMTYEVFEMTFGLLVTAASPDLKFAGLVLVFLVTTFNWFNGVVVPYAQIQVAWRYWVYYLNPLTYLFGGLIIAVNANQHVLCDSEDLFRFPPPPGQTCGNYAGAWARLTQANLTNPEATNECQVCQYINGNQYLDGFNLNSGMLANNIWAYWAVFVLFTAANVGFFYFFTWARSVKKWKVFYFL</sequence>
<feature type="domain" description="ABC transporter" evidence="10">
    <location>
        <begin position="38"/>
        <end position="282"/>
    </location>
</feature>
<feature type="transmembrane region" description="Helical" evidence="9">
    <location>
        <begin position="1099"/>
        <end position="1128"/>
    </location>
</feature>
<dbReference type="Gene3D" id="3.40.50.300">
    <property type="entry name" value="P-loop containing nucleotide triphosphate hydrolases"/>
    <property type="match status" value="2"/>
</dbReference>
<feature type="transmembrane region" description="Helical" evidence="9">
    <location>
        <begin position="452"/>
        <end position="477"/>
    </location>
</feature>
<dbReference type="InterPro" id="IPR003593">
    <property type="entry name" value="AAA+_ATPase"/>
</dbReference>
<feature type="transmembrane region" description="Helical" evidence="9">
    <location>
        <begin position="489"/>
        <end position="511"/>
    </location>
</feature>
<dbReference type="Proteomes" id="UP000504636">
    <property type="component" value="Unplaced"/>
</dbReference>
<dbReference type="InterPro" id="IPR017871">
    <property type="entry name" value="ABC_transporter-like_CS"/>
</dbReference>
<dbReference type="PROSITE" id="PS50893">
    <property type="entry name" value="ABC_TRANSPORTER_2"/>
    <property type="match status" value="2"/>
</dbReference>
<organism evidence="11">
    <name type="scientific">Mytilinidion resinicola</name>
    <dbReference type="NCBI Taxonomy" id="574789"/>
    <lineage>
        <taxon>Eukaryota</taxon>
        <taxon>Fungi</taxon>
        <taxon>Dikarya</taxon>
        <taxon>Ascomycota</taxon>
        <taxon>Pezizomycotina</taxon>
        <taxon>Dothideomycetes</taxon>
        <taxon>Pleosporomycetidae</taxon>
        <taxon>Mytilinidiales</taxon>
        <taxon>Mytilinidiaceae</taxon>
        <taxon>Mytilinidion</taxon>
    </lineage>
</organism>
<evidence type="ECO:0000256" key="2">
    <source>
        <dbReference type="ARBA" id="ARBA00006012"/>
    </source>
</evidence>
<protein>
    <recommendedName>
        <fullName evidence="10">ABC transporter domain-containing protein</fullName>
    </recommendedName>
</protein>
<feature type="transmembrane region" description="Helical" evidence="9">
    <location>
        <begin position="1033"/>
        <end position="1050"/>
    </location>
</feature>
<keyword evidence="12" id="KW-1185">Reference proteome</keyword>
<dbReference type="InterPro" id="IPR027417">
    <property type="entry name" value="P-loop_NTPase"/>
</dbReference>
<dbReference type="GO" id="GO:0005524">
    <property type="term" value="F:ATP binding"/>
    <property type="evidence" value="ECO:0007669"/>
    <property type="project" value="UniProtKB-KW"/>
</dbReference>
<reference evidence="11 13" key="1">
    <citation type="journal article" date="2020" name="Stud. Mycol.">
        <title>101 Dothideomycetes genomes: a test case for predicting lifestyles and emergence of pathogens.</title>
        <authorList>
            <person name="Haridas S."/>
            <person name="Albert R."/>
            <person name="Binder M."/>
            <person name="Bloem J."/>
            <person name="Labutti K."/>
            <person name="Salamov A."/>
            <person name="Andreopoulos B."/>
            <person name="Baker S."/>
            <person name="Barry K."/>
            <person name="Bills G."/>
            <person name="Bluhm B."/>
            <person name="Cannon C."/>
            <person name="Castanera R."/>
            <person name="Culley D."/>
            <person name="Daum C."/>
            <person name="Ezra D."/>
            <person name="Gonzalez J."/>
            <person name="Henrissat B."/>
            <person name="Kuo A."/>
            <person name="Liang C."/>
            <person name="Lipzen A."/>
            <person name="Lutzoni F."/>
            <person name="Magnuson J."/>
            <person name="Mondo S."/>
            <person name="Nolan M."/>
            <person name="Ohm R."/>
            <person name="Pangilinan J."/>
            <person name="Park H.-J."/>
            <person name="Ramirez L."/>
            <person name="Alfaro M."/>
            <person name="Sun H."/>
            <person name="Tritt A."/>
            <person name="Yoshinaga Y."/>
            <person name="Zwiers L.-H."/>
            <person name="Turgeon B."/>
            <person name="Goodwin S."/>
            <person name="Spatafora J."/>
            <person name="Crous P."/>
            <person name="Grigoriev I."/>
        </authorList>
    </citation>
    <scope>NUCLEOTIDE SEQUENCE</scope>
    <source>
        <strain evidence="11 13">CBS 304.34</strain>
    </source>
</reference>
<evidence type="ECO:0000256" key="5">
    <source>
        <dbReference type="ARBA" id="ARBA00022741"/>
    </source>
</evidence>
<evidence type="ECO:0000256" key="3">
    <source>
        <dbReference type="ARBA" id="ARBA00022448"/>
    </source>
</evidence>
<name>A0A6A6YBF5_9PEZI</name>
<proteinExistence type="inferred from homology"/>
<keyword evidence="7 9" id="KW-1133">Transmembrane helix</keyword>
<evidence type="ECO:0000256" key="9">
    <source>
        <dbReference type="SAM" id="Phobius"/>
    </source>
</evidence>
<dbReference type="PANTHER" id="PTHR19241">
    <property type="entry name" value="ATP-BINDING CASSETTE TRANSPORTER"/>
    <property type="match status" value="1"/>
</dbReference>
<dbReference type="GO" id="GO:0140359">
    <property type="term" value="F:ABC-type transporter activity"/>
    <property type="evidence" value="ECO:0007669"/>
    <property type="project" value="InterPro"/>
</dbReference>
<feature type="transmembrane region" description="Helical" evidence="9">
    <location>
        <begin position="1169"/>
        <end position="1189"/>
    </location>
</feature>
<keyword evidence="5" id="KW-0547">Nucleotide-binding</keyword>
<feature type="transmembrane region" description="Helical" evidence="9">
    <location>
        <begin position="626"/>
        <end position="643"/>
    </location>
</feature>
<feature type="transmembrane region" description="Helical" evidence="9">
    <location>
        <begin position="1201"/>
        <end position="1221"/>
    </location>
</feature>
<dbReference type="EMBL" id="MU003708">
    <property type="protein sequence ID" value="KAF2806142.1"/>
    <property type="molecule type" value="Genomic_DNA"/>
</dbReference>
<dbReference type="InterPro" id="IPR013525">
    <property type="entry name" value="ABC2_TM"/>
</dbReference>
<evidence type="ECO:0000259" key="10">
    <source>
        <dbReference type="PROSITE" id="PS50893"/>
    </source>
</evidence>
<evidence type="ECO:0000256" key="4">
    <source>
        <dbReference type="ARBA" id="ARBA00022692"/>
    </source>
</evidence>
<dbReference type="Pfam" id="PF01061">
    <property type="entry name" value="ABC2_membrane"/>
    <property type="match status" value="2"/>
</dbReference>
<dbReference type="InterPro" id="IPR034001">
    <property type="entry name" value="ABCG_PDR_1"/>
</dbReference>
<feature type="transmembrane region" description="Helical" evidence="9">
    <location>
        <begin position="1062"/>
        <end position="1079"/>
    </location>
</feature>
<comment type="subcellular location">
    <subcellularLocation>
        <location evidence="1">Membrane</location>
        <topology evidence="1">Multi-pass membrane protein</topology>
    </subcellularLocation>
</comment>